<evidence type="ECO:0000256" key="2">
    <source>
        <dbReference type="ARBA" id="ARBA00022598"/>
    </source>
</evidence>
<dbReference type="InterPro" id="IPR012310">
    <property type="entry name" value="DNA_ligase_ATP-dep_cent"/>
</dbReference>
<feature type="domain" description="ATP-dependent DNA ligase family profile" evidence="7">
    <location>
        <begin position="32"/>
        <end position="165"/>
    </location>
</feature>
<dbReference type="SUPFAM" id="SSF56091">
    <property type="entry name" value="DNA ligase/mRNA capping enzyme, catalytic domain"/>
    <property type="match status" value="1"/>
</dbReference>
<dbReference type="SUPFAM" id="SSF117892">
    <property type="entry name" value="Band 7/SPFH domain"/>
    <property type="match status" value="1"/>
</dbReference>
<dbReference type="GO" id="GO:0071897">
    <property type="term" value="P:DNA biosynthetic process"/>
    <property type="evidence" value="ECO:0007669"/>
    <property type="project" value="InterPro"/>
</dbReference>
<dbReference type="InterPro" id="IPR012309">
    <property type="entry name" value="DNA_ligase_ATP-dep_C"/>
</dbReference>
<evidence type="ECO:0000256" key="6">
    <source>
        <dbReference type="SAM" id="Coils"/>
    </source>
</evidence>
<dbReference type="Gene3D" id="3.30.479.30">
    <property type="entry name" value="Band 7 domain"/>
    <property type="match status" value="1"/>
</dbReference>
<dbReference type="InterPro" id="IPR012340">
    <property type="entry name" value="NA-bd_OB-fold"/>
</dbReference>
<dbReference type="GO" id="GO:0006273">
    <property type="term" value="P:lagging strand elongation"/>
    <property type="evidence" value="ECO:0007669"/>
    <property type="project" value="TreeGrafter"/>
</dbReference>
<evidence type="ECO:0000313" key="8">
    <source>
        <dbReference type="EMBL" id="KKL85000.1"/>
    </source>
</evidence>
<keyword evidence="5" id="KW-0067">ATP-binding</keyword>
<dbReference type="EMBL" id="LAZR01021530">
    <property type="protein sequence ID" value="KKL85000.1"/>
    <property type="molecule type" value="Genomic_DNA"/>
</dbReference>
<organism evidence="8">
    <name type="scientific">marine sediment metagenome</name>
    <dbReference type="NCBI Taxonomy" id="412755"/>
    <lineage>
        <taxon>unclassified sequences</taxon>
        <taxon>metagenomes</taxon>
        <taxon>ecological metagenomes</taxon>
    </lineage>
</organism>
<keyword evidence="2" id="KW-0436">Ligase</keyword>
<reference evidence="8" key="1">
    <citation type="journal article" date="2015" name="Nature">
        <title>Complex archaea that bridge the gap between prokaryotes and eukaryotes.</title>
        <authorList>
            <person name="Spang A."/>
            <person name="Saw J.H."/>
            <person name="Jorgensen S.L."/>
            <person name="Zaremba-Niedzwiedzka K."/>
            <person name="Martijn J."/>
            <person name="Lind A.E."/>
            <person name="van Eijk R."/>
            <person name="Schleper C."/>
            <person name="Guy L."/>
            <person name="Ettema T.J."/>
        </authorList>
    </citation>
    <scope>NUCLEOTIDE SEQUENCE</scope>
</reference>
<dbReference type="InterPro" id="IPR016059">
    <property type="entry name" value="DNA_ligase_ATP-dep_CS"/>
</dbReference>
<dbReference type="InterPro" id="IPR000977">
    <property type="entry name" value="DNA_ligase_ATP-dep"/>
</dbReference>
<dbReference type="PROSITE" id="PS00333">
    <property type="entry name" value="DNA_LIGASE_A2"/>
    <property type="match status" value="1"/>
</dbReference>
<dbReference type="Gene3D" id="2.40.50.140">
    <property type="entry name" value="Nucleic acid-binding proteins"/>
    <property type="match status" value="1"/>
</dbReference>
<dbReference type="PANTHER" id="PTHR45674">
    <property type="entry name" value="DNA LIGASE 1/3 FAMILY MEMBER"/>
    <property type="match status" value="1"/>
</dbReference>
<dbReference type="Gene3D" id="3.30.470.30">
    <property type="entry name" value="DNA ligase/mRNA capping enzyme"/>
    <property type="match status" value="1"/>
</dbReference>
<dbReference type="NCBIfam" id="TIGR00574">
    <property type="entry name" value="dnl1"/>
    <property type="match status" value="1"/>
</dbReference>
<protein>
    <recommendedName>
        <fullName evidence="7">ATP-dependent DNA ligase family profile domain-containing protein</fullName>
    </recommendedName>
</protein>
<dbReference type="PROSITE" id="PS50160">
    <property type="entry name" value="DNA_LIGASE_A3"/>
    <property type="match status" value="1"/>
</dbReference>
<dbReference type="FunFam" id="2.40.50.140:FF:000062">
    <property type="entry name" value="DNA ligase"/>
    <property type="match status" value="1"/>
</dbReference>
<comment type="similarity">
    <text evidence="1">Belongs to the ATP-dependent DNA ligase family.</text>
</comment>
<keyword evidence="3" id="KW-0235">DNA replication</keyword>
<proteinExistence type="inferred from homology"/>
<dbReference type="SUPFAM" id="SSF50249">
    <property type="entry name" value="Nucleic acid-binding proteins"/>
    <property type="match status" value="1"/>
</dbReference>
<dbReference type="GO" id="GO:0006281">
    <property type="term" value="P:DNA repair"/>
    <property type="evidence" value="ECO:0007669"/>
    <property type="project" value="InterPro"/>
</dbReference>
<dbReference type="InterPro" id="IPR050191">
    <property type="entry name" value="ATP-dep_DNA_ligase"/>
</dbReference>
<dbReference type="Pfam" id="PF01068">
    <property type="entry name" value="DNA_ligase_A_M"/>
    <property type="match status" value="1"/>
</dbReference>
<dbReference type="GO" id="GO:0003910">
    <property type="term" value="F:DNA ligase (ATP) activity"/>
    <property type="evidence" value="ECO:0007669"/>
    <property type="project" value="InterPro"/>
</dbReference>
<dbReference type="InterPro" id="IPR021870">
    <property type="entry name" value="MVP_shoulder"/>
</dbReference>
<name>A0A0F9HTG8_9ZZZZ</name>
<evidence type="ECO:0000256" key="4">
    <source>
        <dbReference type="ARBA" id="ARBA00022741"/>
    </source>
</evidence>
<comment type="caution">
    <text evidence="8">The sequence shown here is derived from an EMBL/GenBank/DDBJ whole genome shotgun (WGS) entry which is preliminary data.</text>
</comment>
<sequence>MYYTLLKSHLTSGELLPFQELMHRRRKYKIEKAVSEYPITVNFFDIMYADGKSWLDVEYEKRREILEKIVIENDFAKLVPMTIIQNENEIEEFLENSINAGCEGLMLKMLNAPYKAGSRGSNWLKLKREYRNELGDSLDLVVIGAFFGRGRRTGRYGTLLLAAYDDGTDSFPSICKVGTGFTDEDLDQLYQLLQSKVTLKKNPRINSEMEADVWFEPELVLEIVASEITLSPIHKTAMDVVRKNSGLALRFPKFTGKIRLEKGSQTIMLNPNEETWKKTYTKSEIKAIKFKDGFDKTRAHPLWVLENEVTKIMSEKEQKIIFGPKVILLEPYERPHVMSIAGGTPKNTKRLKIWKIKLGPNFSTDIVEVRTKDNAVLSIRLRYQWKFIIYDDHEKIYGTNDFVGLMTEMMASIIRDKAAKHDFEELHSKASEIIKKAIFGESEYYEFENGLRVFGIDIKEIVPKDEEIADRMNEAIKSNMEIYVNKMKQNAKIEAEKTKIKGQKIIEEERKELIKLEHENYTEEELIKTKVEAEQIKIKAKAESEAISLKAKAEIKAIEDEMNILKDANENYIKIKQLKKLSNIKKIVIVPTGSKLFLPLDKFLEE</sequence>
<dbReference type="GO" id="GO:0006310">
    <property type="term" value="P:DNA recombination"/>
    <property type="evidence" value="ECO:0007669"/>
    <property type="project" value="InterPro"/>
</dbReference>
<evidence type="ECO:0000256" key="3">
    <source>
        <dbReference type="ARBA" id="ARBA00022705"/>
    </source>
</evidence>
<dbReference type="InterPro" id="IPR036013">
    <property type="entry name" value="Band_7/SPFH_dom_sf"/>
</dbReference>
<feature type="coiled-coil region" evidence="6">
    <location>
        <begin position="506"/>
        <end position="575"/>
    </location>
</feature>
<evidence type="ECO:0000256" key="1">
    <source>
        <dbReference type="ARBA" id="ARBA00007572"/>
    </source>
</evidence>
<accession>A0A0F9HTG8</accession>
<dbReference type="Pfam" id="PF04679">
    <property type="entry name" value="DNA_ligase_A_C"/>
    <property type="match status" value="1"/>
</dbReference>
<gene>
    <name evidence="8" type="ORF">LCGC14_1959130</name>
</gene>
<keyword evidence="4" id="KW-0547">Nucleotide-binding</keyword>
<dbReference type="PANTHER" id="PTHR45674:SF4">
    <property type="entry name" value="DNA LIGASE 1"/>
    <property type="match status" value="1"/>
</dbReference>
<dbReference type="Pfam" id="PF11978">
    <property type="entry name" value="MVP_shoulder"/>
    <property type="match status" value="1"/>
</dbReference>
<keyword evidence="6" id="KW-0175">Coiled coil</keyword>
<dbReference type="AlphaFoldDB" id="A0A0F9HTG8"/>
<evidence type="ECO:0000259" key="7">
    <source>
        <dbReference type="PROSITE" id="PS50160"/>
    </source>
</evidence>
<dbReference type="Gene3D" id="2.30.30.570">
    <property type="match status" value="1"/>
</dbReference>
<dbReference type="GO" id="GO:0005524">
    <property type="term" value="F:ATP binding"/>
    <property type="evidence" value="ECO:0007669"/>
    <property type="project" value="UniProtKB-KW"/>
</dbReference>
<evidence type="ECO:0000256" key="5">
    <source>
        <dbReference type="ARBA" id="ARBA00022840"/>
    </source>
</evidence>